<dbReference type="GeneID" id="93226639"/>
<dbReference type="PANTHER" id="PTHR37828">
    <property type="entry name" value="GSR2449 PROTEIN"/>
    <property type="match status" value="1"/>
</dbReference>
<dbReference type="Pfam" id="PF03795">
    <property type="entry name" value="YCII"/>
    <property type="match status" value="1"/>
</dbReference>
<reference evidence="4 6" key="1">
    <citation type="submission" date="2023-03" db="EMBL/GenBank/DDBJ databases">
        <title>Classification of Bisgaard taxon 6 and taxon 10 as Exercitatus varius gen. nov., spec. nov.</title>
        <authorList>
            <person name="Christensen H."/>
        </authorList>
    </citation>
    <scope>NUCLEOTIDE SEQUENCE</scope>
    <source>
        <strain evidence="3 6">23350_01</strain>
        <strain evidence="4">86116</strain>
    </source>
</reference>
<evidence type="ECO:0000313" key="3">
    <source>
        <dbReference type="EMBL" id="MDG2946294.1"/>
    </source>
</evidence>
<evidence type="ECO:0000256" key="1">
    <source>
        <dbReference type="ARBA" id="ARBA00007689"/>
    </source>
</evidence>
<dbReference type="InterPro" id="IPR005545">
    <property type="entry name" value="YCII"/>
</dbReference>
<organism evidence="4 5">
    <name type="scientific">Exercitatus varius</name>
    <dbReference type="NCBI Taxonomy" id="67857"/>
    <lineage>
        <taxon>Bacteria</taxon>
        <taxon>Pseudomonadati</taxon>
        <taxon>Pseudomonadota</taxon>
        <taxon>Gammaproteobacteria</taxon>
        <taxon>Pasteurellales</taxon>
        <taxon>Pasteurellaceae</taxon>
        <taxon>Exercitatus</taxon>
    </lineage>
</organism>
<protein>
    <submittedName>
        <fullName evidence="4">YciI family protein</fullName>
    </submittedName>
</protein>
<sequence>MFIASLNYIQPLDKIEQYLEAHRAFLDKYYQRGVFLMSGRKEPRTGGIILIHAADLDEVNRIIAEDPFNREKVAEYTITEFLPSKTAVGLEKYLQI</sequence>
<evidence type="ECO:0000313" key="4">
    <source>
        <dbReference type="EMBL" id="MDG2950080.1"/>
    </source>
</evidence>
<dbReference type="SUPFAM" id="SSF54909">
    <property type="entry name" value="Dimeric alpha+beta barrel"/>
    <property type="match status" value="1"/>
</dbReference>
<feature type="domain" description="YCII-related" evidence="2">
    <location>
        <begin position="1"/>
        <end position="81"/>
    </location>
</feature>
<dbReference type="AlphaFoldDB" id="A0AAW6Q972"/>
<comment type="similarity">
    <text evidence="1">Belongs to the YciI family.</text>
</comment>
<accession>A0AAW6Q972</accession>
<dbReference type="Proteomes" id="UP001216057">
    <property type="component" value="Unassembled WGS sequence"/>
</dbReference>
<evidence type="ECO:0000313" key="6">
    <source>
        <dbReference type="Proteomes" id="UP001216057"/>
    </source>
</evidence>
<dbReference type="Gene3D" id="3.30.70.1060">
    <property type="entry name" value="Dimeric alpha+beta barrel"/>
    <property type="match status" value="1"/>
</dbReference>
<dbReference type="PANTHER" id="PTHR37828:SF1">
    <property type="entry name" value="YCII-RELATED DOMAIN-CONTAINING PROTEIN"/>
    <property type="match status" value="1"/>
</dbReference>
<evidence type="ECO:0000313" key="5">
    <source>
        <dbReference type="Proteomes" id="UP001214976"/>
    </source>
</evidence>
<dbReference type="InterPro" id="IPR011008">
    <property type="entry name" value="Dimeric_a/b-barrel"/>
</dbReference>
<name>A0AAW6Q972_9PAST</name>
<keyword evidence="6" id="KW-1185">Reference proteome</keyword>
<evidence type="ECO:0000259" key="2">
    <source>
        <dbReference type="Pfam" id="PF03795"/>
    </source>
</evidence>
<comment type="caution">
    <text evidence="4">The sequence shown here is derived from an EMBL/GenBank/DDBJ whole genome shotgun (WGS) entry which is preliminary data.</text>
</comment>
<dbReference type="Proteomes" id="UP001214976">
    <property type="component" value="Unassembled WGS sequence"/>
</dbReference>
<proteinExistence type="inferred from homology"/>
<gene>
    <name evidence="4" type="ORF">P7M15_06030</name>
    <name evidence="3" type="ORF">P7M32_07605</name>
</gene>
<dbReference type="RefSeq" id="WP_202936555.1">
    <property type="nucleotide sequence ID" value="NZ_JARQTO010000004.1"/>
</dbReference>
<dbReference type="EMBL" id="JARQTW010000009">
    <property type="protein sequence ID" value="MDG2950080.1"/>
    <property type="molecule type" value="Genomic_DNA"/>
</dbReference>
<dbReference type="EMBL" id="JARQTX010000007">
    <property type="protein sequence ID" value="MDG2946294.1"/>
    <property type="molecule type" value="Genomic_DNA"/>
</dbReference>